<dbReference type="SUPFAM" id="SSF55729">
    <property type="entry name" value="Acyl-CoA N-acyltransferases (Nat)"/>
    <property type="match status" value="1"/>
</dbReference>
<keyword evidence="2" id="KW-0012">Acyltransferase</keyword>
<dbReference type="InterPro" id="IPR016181">
    <property type="entry name" value="Acyl_CoA_acyltransferase"/>
</dbReference>
<organism evidence="2 3">
    <name type="scientific">Jeotgalibacillus terrae</name>
    <dbReference type="NCBI Taxonomy" id="587735"/>
    <lineage>
        <taxon>Bacteria</taxon>
        <taxon>Bacillati</taxon>
        <taxon>Bacillota</taxon>
        <taxon>Bacilli</taxon>
        <taxon>Bacillales</taxon>
        <taxon>Caryophanaceae</taxon>
        <taxon>Jeotgalibacillus</taxon>
    </lineage>
</organism>
<keyword evidence="2" id="KW-0808">Transferase</keyword>
<sequence>MIKKIDITDPAHAERVLQIQLLSYQIEAEIIGNEDLPPLKESAADLQHSGEMFYGYYVGEDLGGVVSFKMDQQEVDIHRLIVSPAYFRQGIAQNF</sequence>
<dbReference type="GO" id="GO:0016746">
    <property type="term" value="F:acyltransferase activity"/>
    <property type="evidence" value="ECO:0007669"/>
    <property type="project" value="UniProtKB-KW"/>
</dbReference>
<protein>
    <submittedName>
        <fullName evidence="2">GNAT family N-acetyltransferase</fullName>
        <ecNumber evidence="2">2.3.1.-</ecNumber>
    </submittedName>
</protein>
<evidence type="ECO:0000313" key="2">
    <source>
        <dbReference type="EMBL" id="MFD2912269.1"/>
    </source>
</evidence>
<comment type="caution">
    <text evidence="2">The sequence shown here is derived from an EMBL/GenBank/DDBJ whole genome shotgun (WGS) entry which is preliminary data.</text>
</comment>
<gene>
    <name evidence="2" type="ORF">ACFS5P_10325</name>
</gene>
<dbReference type="Gene3D" id="3.40.630.30">
    <property type="match status" value="1"/>
</dbReference>
<accession>A0ABW5ZGZ4</accession>
<dbReference type="InterPro" id="IPR000182">
    <property type="entry name" value="GNAT_dom"/>
</dbReference>
<keyword evidence="3" id="KW-1185">Reference proteome</keyword>
<proteinExistence type="predicted"/>
<dbReference type="Pfam" id="PF00583">
    <property type="entry name" value="Acetyltransf_1"/>
    <property type="match status" value="1"/>
</dbReference>
<dbReference type="EMBL" id="JBHUPG010000019">
    <property type="protein sequence ID" value="MFD2912269.1"/>
    <property type="molecule type" value="Genomic_DNA"/>
</dbReference>
<dbReference type="EC" id="2.3.1.-" evidence="2"/>
<dbReference type="RefSeq" id="WP_239581458.1">
    <property type="nucleotide sequence ID" value="NZ_JAFBDK010000005.1"/>
</dbReference>
<dbReference type="Proteomes" id="UP001597561">
    <property type="component" value="Unassembled WGS sequence"/>
</dbReference>
<evidence type="ECO:0000313" key="3">
    <source>
        <dbReference type="Proteomes" id="UP001597561"/>
    </source>
</evidence>
<reference evidence="3" key="1">
    <citation type="journal article" date="2019" name="Int. J. Syst. Evol. Microbiol.">
        <title>The Global Catalogue of Microorganisms (GCM) 10K type strain sequencing project: providing services to taxonomists for standard genome sequencing and annotation.</title>
        <authorList>
            <consortium name="The Broad Institute Genomics Platform"/>
            <consortium name="The Broad Institute Genome Sequencing Center for Infectious Disease"/>
            <person name="Wu L."/>
            <person name="Ma J."/>
        </authorList>
    </citation>
    <scope>NUCLEOTIDE SEQUENCE [LARGE SCALE GENOMIC DNA]</scope>
    <source>
        <strain evidence="3">KCTC 13528</strain>
    </source>
</reference>
<name>A0ABW5ZGZ4_9BACL</name>
<evidence type="ECO:0000259" key="1">
    <source>
        <dbReference type="Pfam" id="PF00583"/>
    </source>
</evidence>
<feature type="domain" description="N-acetyltransferase" evidence="1">
    <location>
        <begin position="42"/>
        <end position="93"/>
    </location>
</feature>